<dbReference type="AlphaFoldDB" id="A0A1H2EYD4"/>
<dbReference type="PANTHER" id="PTHR40940:SF1">
    <property type="entry name" value="PROTEIN BATD"/>
    <property type="match status" value="1"/>
</dbReference>
<reference evidence="4" key="1">
    <citation type="submission" date="2016-10" db="EMBL/GenBank/DDBJ databases">
        <authorList>
            <person name="Varghese N."/>
            <person name="Submissions S."/>
        </authorList>
    </citation>
    <scope>NUCLEOTIDE SEQUENCE [LARGE SCALE GENOMIC DNA]</scope>
    <source>
        <strain evidence="4">CECT 8338</strain>
    </source>
</reference>
<dbReference type="Proteomes" id="UP000243924">
    <property type="component" value="Chromosome I"/>
</dbReference>
<dbReference type="STRING" id="1434072.SAMN05216210_1143"/>
<name>A0A1H2EYD4_9GAMM</name>
<protein>
    <submittedName>
        <fullName evidence="3">Oxygen tolerance</fullName>
    </submittedName>
</protein>
<keyword evidence="1" id="KW-1133">Transmembrane helix</keyword>
<feature type="transmembrane region" description="Helical" evidence="1">
    <location>
        <begin position="414"/>
        <end position="435"/>
    </location>
</feature>
<dbReference type="OrthoDB" id="5293418at2"/>
<dbReference type="PANTHER" id="PTHR40940">
    <property type="entry name" value="PROTEIN BATD-RELATED"/>
    <property type="match status" value="1"/>
</dbReference>
<dbReference type="InterPro" id="IPR025738">
    <property type="entry name" value="BatD"/>
</dbReference>
<proteinExistence type="predicted"/>
<evidence type="ECO:0000256" key="1">
    <source>
        <dbReference type="SAM" id="Phobius"/>
    </source>
</evidence>
<gene>
    <name evidence="3" type="ORF">SAMN05216210_1143</name>
</gene>
<evidence type="ECO:0000313" key="4">
    <source>
        <dbReference type="Proteomes" id="UP000243924"/>
    </source>
</evidence>
<keyword evidence="4" id="KW-1185">Reference proteome</keyword>
<sequence>MTFRRYLLLVLLGLSWTNMGWALEASVDRTRLLLGDSLELTLETVASSRANRPDLSPLESHFEVRASRQLSLISQLDGRTRPVTRWIISLRPREAGYLEIPPLNLNGEQSEAISLMVLTPEQAAEDAGLELAPIFIDSEVDNETPYVQAQVLLTLRVFHSVSLYDDSILSGLDIPDARVERLGEPHNYEQVIGGIRHGVIEARYAIYPQRSGNLEIPAQLFSATILVPRDPGERFSARSGQLMQVRSPSIQLAVQPIPAAFPADAQWLPARQLSLQQHWQPDPEQDLLTGEPLTRTIHIQASGVLASQLPGLNHLGANADPALRLYADQPQLTTELTASGAQAEREDSAAIVAQQGGEYLLDGLTLPWWDIDNDRLEIIRLEPQALRVKSTDSFLTGGPQAAPGDPAEPVALIWPWQLFSAVLALALASSIWLLVRTRRRLLEFVLDSGGDGPVDLADNNPLADLQAACRHNHPAEARKALEAWAKQQDSDGLLHLSQEHPELAVALEHLNASLFGQNPDSWRGKQLWRAVRRVIQEQRLEPEAKASELPDIYPKT</sequence>
<feature type="domain" description="DUF7939" evidence="2">
    <location>
        <begin position="459"/>
        <end position="537"/>
    </location>
</feature>
<dbReference type="InterPro" id="IPR057699">
    <property type="entry name" value="DUF7939"/>
</dbReference>
<organism evidence="3 4">
    <name type="scientific">Halopseudomonas salegens</name>
    <dbReference type="NCBI Taxonomy" id="1434072"/>
    <lineage>
        <taxon>Bacteria</taxon>
        <taxon>Pseudomonadati</taxon>
        <taxon>Pseudomonadota</taxon>
        <taxon>Gammaproteobacteria</taxon>
        <taxon>Pseudomonadales</taxon>
        <taxon>Pseudomonadaceae</taxon>
        <taxon>Halopseudomonas</taxon>
    </lineage>
</organism>
<keyword evidence="1" id="KW-0812">Transmembrane</keyword>
<dbReference type="RefSeq" id="WP_092384993.1">
    <property type="nucleotide sequence ID" value="NZ_LT629787.1"/>
</dbReference>
<dbReference type="EMBL" id="LT629787">
    <property type="protein sequence ID" value="SDU00146.1"/>
    <property type="molecule type" value="Genomic_DNA"/>
</dbReference>
<accession>A0A1H2EYD4</accession>
<evidence type="ECO:0000259" key="2">
    <source>
        <dbReference type="Pfam" id="PF25607"/>
    </source>
</evidence>
<dbReference type="Pfam" id="PF13584">
    <property type="entry name" value="BatD"/>
    <property type="match status" value="1"/>
</dbReference>
<evidence type="ECO:0000313" key="3">
    <source>
        <dbReference type="EMBL" id="SDU00146.1"/>
    </source>
</evidence>
<dbReference type="Pfam" id="PF25607">
    <property type="entry name" value="DUF7939"/>
    <property type="match status" value="1"/>
</dbReference>
<keyword evidence="1" id="KW-0472">Membrane</keyword>